<protein>
    <recommendedName>
        <fullName evidence="3">GAG-pre-integrase domain-containing protein</fullName>
    </recommendedName>
</protein>
<gene>
    <name evidence="1" type="ORF">F5147DRAFT_581754</name>
</gene>
<accession>A0A9P7F0U6</accession>
<dbReference type="OrthoDB" id="7691805at2759"/>
<dbReference type="AlphaFoldDB" id="A0A9P7F0U6"/>
<proteinExistence type="predicted"/>
<keyword evidence="2" id="KW-1185">Reference proteome</keyword>
<comment type="caution">
    <text evidence="1">The sequence shown here is derived from an EMBL/GenBank/DDBJ whole genome shotgun (WGS) entry which is preliminary data.</text>
</comment>
<sequence>MGLTLVSISWLSSAGYVVLFCENLCKIFDAKKKLLGEIPVNKGLYCIKGPKRPFMGAAKANKVLTMCDAHARLGHIAPDSIK</sequence>
<name>A0A9P7F0U6_9AGAM</name>
<dbReference type="Proteomes" id="UP000823399">
    <property type="component" value="Unassembled WGS sequence"/>
</dbReference>
<dbReference type="GeneID" id="64693874"/>
<evidence type="ECO:0008006" key="3">
    <source>
        <dbReference type="Google" id="ProtNLM"/>
    </source>
</evidence>
<reference evidence="1" key="1">
    <citation type="journal article" date="2020" name="New Phytol.">
        <title>Comparative genomics reveals dynamic genome evolution in host specialist ectomycorrhizal fungi.</title>
        <authorList>
            <person name="Lofgren L.A."/>
            <person name="Nguyen N.H."/>
            <person name="Vilgalys R."/>
            <person name="Ruytinx J."/>
            <person name="Liao H.L."/>
            <person name="Branco S."/>
            <person name="Kuo A."/>
            <person name="LaButti K."/>
            <person name="Lipzen A."/>
            <person name="Andreopoulos W."/>
            <person name="Pangilinan J."/>
            <person name="Riley R."/>
            <person name="Hundley H."/>
            <person name="Na H."/>
            <person name="Barry K."/>
            <person name="Grigoriev I.V."/>
            <person name="Stajich J.E."/>
            <person name="Kennedy P.G."/>
        </authorList>
    </citation>
    <scope>NUCLEOTIDE SEQUENCE</scope>
    <source>
        <strain evidence="1">FC423</strain>
    </source>
</reference>
<organism evidence="1 2">
    <name type="scientific">Suillus discolor</name>
    <dbReference type="NCBI Taxonomy" id="1912936"/>
    <lineage>
        <taxon>Eukaryota</taxon>
        <taxon>Fungi</taxon>
        <taxon>Dikarya</taxon>
        <taxon>Basidiomycota</taxon>
        <taxon>Agaricomycotina</taxon>
        <taxon>Agaricomycetes</taxon>
        <taxon>Agaricomycetidae</taxon>
        <taxon>Boletales</taxon>
        <taxon>Suillineae</taxon>
        <taxon>Suillaceae</taxon>
        <taxon>Suillus</taxon>
    </lineage>
</organism>
<dbReference type="RefSeq" id="XP_041289742.1">
    <property type="nucleotide sequence ID" value="XM_041431615.1"/>
</dbReference>
<evidence type="ECO:0000313" key="2">
    <source>
        <dbReference type="Proteomes" id="UP000823399"/>
    </source>
</evidence>
<evidence type="ECO:0000313" key="1">
    <source>
        <dbReference type="EMBL" id="KAG2101095.1"/>
    </source>
</evidence>
<dbReference type="EMBL" id="JABBWM010000052">
    <property type="protein sequence ID" value="KAG2101095.1"/>
    <property type="molecule type" value="Genomic_DNA"/>
</dbReference>